<feature type="non-terminal residue" evidence="1">
    <location>
        <position position="1"/>
    </location>
</feature>
<keyword evidence="2" id="KW-1185">Reference proteome</keyword>
<dbReference type="EMBL" id="LGRX02010293">
    <property type="protein sequence ID" value="KAK3270606.1"/>
    <property type="molecule type" value="Genomic_DNA"/>
</dbReference>
<sequence length="109" mass="12847">DNYKTEVTTKAFNISWTRKMPAPPTNSIEIEKTLTTFRRGVRRFFIRKQKKILRPAGVKWFAMHMQEDTTKEILAGIRPSRTNPKRVAFEYPRSFTPRKDVNPILGAWH</sequence>
<reference evidence="1 2" key="1">
    <citation type="journal article" date="2015" name="Genome Biol. Evol.">
        <title>Comparative Genomics of a Bacterivorous Green Alga Reveals Evolutionary Causalities and Consequences of Phago-Mixotrophic Mode of Nutrition.</title>
        <authorList>
            <person name="Burns J.A."/>
            <person name="Paasch A."/>
            <person name="Narechania A."/>
            <person name="Kim E."/>
        </authorList>
    </citation>
    <scope>NUCLEOTIDE SEQUENCE [LARGE SCALE GENOMIC DNA]</scope>
    <source>
        <strain evidence="1 2">PLY_AMNH</strain>
    </source>
</reference>
<name>A0AAE0G469_9CHLO</name>
<comment type="caution">
    <text evidence="1">The sequence shown here is derived from an EMBL/GenBank/DDBJ whole genome shotgun (WGS) entry which is preliminary data.</text>
</comment>
<protein>
    <submittedName>
        <fullName evidence="1">Uncharacterized protein</fullName>
    </submittedName>
</protein>
<dbReference type="AlphaFoldDB" id="A0AAE0G469"/>
<evidence type="ECO:0000313" key="2">
    <source>
        <dbReference type="Proteomes" id="UP001190700"/>
    </source>
</evidence>
<gene>
    <name evidence="1" type="ORF">CYMTET_21004</name>
</gene>
<accession>A0AAE0G469</accession>
<dbReference type="Proteomes" id="UP001190700">
    <property type="component" value="Unassembled WGS sequence"/>
</dbReference>
<proteinExistence type="predicted"/>
<evidence type="ECO:0000313" key="1">
    <source>
        <dbReference type="EMBL" id="KAK3270606.1"/>
    </source>
</evidence>
<organism evidence="1 2">
    <name type="scientific">Cymbomonas tetramitiformis</name>
    <dbReference type="NCBI Taxonomy" id="36881"/>
    <lineage>
        <taxon>Eukaryota</taxon>
        <taxon>Viridiplantae</taxon>
        <taxon>Chlorophyta</taxon>
        <taxon>Pyramimonadophyceae</taxon>
        <taxon>Pyramimonadales</taxon>
        <taxon>Pyramimonadaceae</taxon>
        <taxon>Cymbomonas</taxon>
    </lineage>
</organism>